<feature type="compositionally biased region" description="Gly residues" evidence="1">
    <location>
        <begin position="59"/>
        <end position="71"/>
    </location>
</feature>
<feature type="non-terminal residue" evidence="3">
    <location>
        <position position="1"/>
    </location>
</feature>
<feature type="transmembrane region" description="Helical" evidence="2">
    <location>
        <begin position="737"/>
        <end position="759"/>
    </location>
</feature>
<keyword evidence="2" id="KW-0472">Membrane</keyword>
<feature type="compositionally biased region" description="Basic and acidic residues" evidence="1">
    <location>
        <begin position="97"/>
        <end position="110"/>
    </location>
</feature>
<feature type="compositionally biased region" description="Low complexity" evidence="1">
    <location>
        <begin position="17"/>
        <end position="41"/>
    </location>
</feature>
<name>A0ABN9TRB9_9DINO</name>
<dbReference type="Proteomes" id="UP001189429">
    <property type="component" value="Unassembled WGS sequence"/>
</dbReference>
<dbReference type="PANTHER" id="PTHR34553">
    <property type="entry name" value="OS05G0597400 PROTEIN"/>
    <property type="match status" value="1"/>
</dbReference>
<keyword evidence="2" id="KW-0812">Transmembrane</keyword>
<feature type="transmembrane region" description="Helical" evidence="2">
    <location>
        <begin position="838"/>
        <end position="865"/>
    </location>
</feature>
<evidence type="ECO:0000313" key="4">
    <source>
        <dbReference type="Proteomes" id="UP001189429"/>
    </source>
</evidence>
<feature type="region of interest" description="Disordered" evidence="1">
    <location>
        <begin position="87"/>
        <end position="152"/>
    </location>
</feature>
<comment type="caution">
    <text evidence="3">The sequence shown here is derived from an EMBL/GenBank/DDBJ whole genome shotgun (WGS) entry which is preliminary data.</text>
</comment>
<sequence length="996" mass="108677">GAAPAARPPRRRPPLPRGAVPRGAAARVRGAMGARGARPARGGPPPSRRGAPRRVRADGGAGGAFASGAGAGVADETSAFGAQVFRRQGGQRGPPDAGHHGDHRLRDGHHGVAARHRQTGFDEGARGALHVPARRPHRHCRPPGGGVRHARGRCSTCDCPRIAGLHGSEQATCPAELRQAPALPGDLPEPEQDAPAGPDLRREAVHFPEQVRDSHARGPLDREQNTPLHPHARPAARTRETAGRMSGEARLPLPRDPRPAEDAGVWWCEGGTPLRGPAHVELPQFLPLTQFYIGRFASTNHSVLFLWVRGSGADKSLVIVVVQDQTKPQPARTLRRFKLALRDCPFFAPLVVGDETKRPFRGICAFEMRLSDIQGLDYLNPLIVNASRLVVEAKRLTKRWFPTLGHCARHYSWDPPSLEPSRDRKARVESLLSELYRPRARSEAQWEAEEEPHEEEEEVVSLPQVVPRSEFCSRGAAAEPRSYVLDNWEEKNYETLNRLVLGAERMLRVKSEVHEAKRSPPSAQSTPCRCRRAPAQSGPCRCRRARPVQTQEAEPEPEPSFVEVIHNTTVCVRFDDPFLPYVLREVMHDPEHPHLLRLYESGLPSWAIYLPQYLGGFYRRWMRVAFSMLLLVLSCVSLLLGLYDLFSTFPSLHRTLKGILLMPICKWMEEVVAAKWAVLLGWLLPSQTLVRYFRSSFQLCASCAAYFVSSLSFFFYSTVSWSVPTLLPWVEFVVEPLGGVLCAGFALVRSLVVVIRGVLAACRGGVWSAAAGLGRLFSSPGGGAPITTMGLLSMQANAFRKACMGIYHGTIYFCVLVAKHQASLRLAIRRCLRRMWRYVASAVSRMPVCAGLFALAATALLVLALCKGAPPGLPEHGAASGGGAGTGGHAVGHEPAVLAVDLLCASSAPERCWDPRRGGARCGCPYRDLRALNVTLGHPGTVSFEVPPHRFPNGSATRQVRCRGAGHCLVPARSLRNIFAGGAAEVWAMGSPRAAG</sequence>
<gene>
    <name evidence="3" type="ORF">PCOR1329_LOCUS41591</name>
</gene>
<proteinExistence type="predicted"/>
<dbReference type="PANTHER" id="PTHR34553:SF4">
    <property type="entry name" value="G1_S-SPECIFIC CYCLIN-E PROTEIN"/>
    <property type="match status" value="1"/>
</dbReference>
<protein>
    <submittedName>
        <fullName evidence="3">Uncharacterized protein</fullName>
    </submittedName>
</protein>
<organism evidence="3 4">
    <name type="scientific">Prorocentrum cordatum</name>
    <dbReference type="NCBI Taxonomy" id="2364126"/>
    <lineage>
        <taxon>Eukaryota</taxon>
        <taxon>Sar</taxon>
        <taxon>Alveolata</taxon>
        <taxon>Dinophyceae</taxon>
        <taxon>Prorocentrales</taxon>
        <taxon>Prorocentraceae</taxon>
        <taxon>Prorocentrum</taxon>
    </lineage>
</organism>
<evidence type="ECO:0000313" key="3">
    <source>
        <dbReference type="EMBL" id="CAK0848702.1"/>
    </source>
</evidence>
<feature type="region of interest" description="Disordered" evidence="1">
    <location>
        <begin position="209"/>
        <end position="259"/>
    </location>
</feature>
<feature type="transmembrane region" description="Helical" evidence="2">
    <location>
        <begin position="766"/>
        <end position="786"/>
    </location>
</feature>
<feature type="transmembrane region" description="Helical" evidence="2">
    <location>
        <begin position="798"/>
        <end position="818"/>
    </location>
</feature>
<feature type="transmembrane region" description="Helical" evidence="2">
    <location>
        <begin position="624"/>
        <end position="646"/>
    </location>
</feature>
<reference evidence="3" key="1">
    <citation type="submission" date="2023-10" db="EMBL/GenBank/DDBJ databases">
        <authorList>
            <person name="Chen Y."/>
            <person name="Shah S."/>
            <person name="Dougan E. K."/>
            <person name="Thang M."/>
            <person name="Chan C."/>
        </authorList>
    </citation>
    <scope>NUCLEOTIDE SEQUENCE [LARGE SCALE GENOMIC DNA]</scope>
</reference>
<feature type="compositionally biased region" description="Basic and acidic residues" evidence="1">
    <location>
        <begin position="209"/>
        <end position="224"/>
    </location>
</feature>
<evidence type="ECO:0000256" key="1">
    <source>
        <dbReference type="SAM" id="MobiDB-lite"/>
    </source>
</evidence>
<feature type="compositionally biased region" description="Basic residues" evidence="1">
    <location>
        <begin position="132"/>
        <end position="141"/>
    </location>
</feature>
<feature type="transmembrane region" description="Helical" evidence="2">
    <location>
        <begin position="696"/>
        <end position="717"/>
    </location>
</feature>
<accession>A0ABN9TRB9</accession>
<keyword evidence="2" id="KW-1133">Transmembrane helix</keyword>
<feature type="region of interest" description="Disordered" evidence="1">
    <location>
        <begin position="1"/>
        <end position="72"/>
    </location>
</feature>
<feature type="non-terminal residue" evidence="3">
    <location>
        <position position="996"/>
    </location>
</feature>
<evidence type="ECO:0000256" key="2">
    <source>
        <dbReference type="SAM" id="Phobius"/>
    </source>
</evidence>
<keyword evidence="4" id="KW-1185">Reference proteome</keyword>
<dbReference type="EMBL" id="CAUYUJ010015003">
    <property type="protein sequence ID" value="CAK0848702.1"/>
    <property type="molecule type" value="Genomic_DNA"/>
</dbReference>